<evidence type="ECO:0000256" key="6">
    <source>
        <dbReference type="SAM" id="Phobius"/>
    </source>
</evidence>
<name>A0A9P9AZ12_9HYPO</name>
<keyword evidence="6" id="KW-0812">Transmembrane</keyword>
<accession>A0A9P9AZ12</accession>
<reference evidence="7 8" key="1">
    <citation type="journal article" date="2021" name="Nat. Commun.">
        <title>Genetic determinants of endophytism in the Arabidopsis root mycobiome.</title>
        <authorList>
            <person name="Mesny F."/>
            <person name="Miyauchi S."/>
            <person name="Thiergart T."/>
            <person name="Pickel B."/>
            <person name="Atanasova L."/>
            <person name="Karlsson M."/>
            <person name="Huettel B."/>
            <person name="Barry K.W."/>
            <person name="Haridas S."/>
            <person name="Chen C."/>
            <person name="Bauer D."/>
            <person name="Andreopoulos W."/>
            <person name="Pangilinan J."/>
            <person name="LaButti K."/>
            <person name="Riley R."/>
            <person name="Lipzen A."/>
            <person name="Clum A."/>
            <person name="Drula E."/>
            <person name="Henrissat B."/>
            <person name="Kohler A."/>
            <person name="Grigoriev I.V."/>
            <person name="Martin F.M."/>
            <person name="Hacquard S."/>
        </authorList>
    </citation>
    <scope>NUCLEOTIDE SEQUENCE [LARGE SCALE GENOMIC DNA]</scope>
    <source>
        <strain evidence="7 8">MPI-CAGE-CH-0241</strain>
    </source>
</reference>
<keyword evidence="3" id="KW-0274">FAD</keyword>
<evidence type="ECO:0008006" key="9">
    <source>
        <dbReference type="Google" id="ProtNLM"/>
    </source>
</evidence>
<protein>
    <recommendedName>
        <fullName evidence="9">Dimethylaniline monooxygenase</fullName>
    </recommendedName>
</protein>
<dbReference type="OrthoDB" id="10254665at2759"/>
<dbReference type="InterPro" id="IPR050346">
    <property type="entry name" value="FMO-like"/>
</dbReference>
<dbReference type="PANTHER" id="PTHR23023">
    <property type="entry name" value="DIMETHYLANILINE MONOOXYGENASE"/>
    <property type="match status" value="1"/>
</dbReference>
<dbReference type="GO" id="GO:0050660">
    <property type="term" value="F:flavin adenine dinucleotide binding"/>
    <property type="evidence" value="ECO:0007669"/>
    <property type="project" value="InterPro"/>
</dbReference>
<dbReference type="SUPFAM" id="SSF51905">
    <property type="entry name" value="FAD/NAD(P)-binding domain"/>
    <property type="match status" value="1"/>
</dbReference>
<dbReference type="PIRSF" id="PIRSF000332">
    <property type="entry name" value="FMO"/>
    <property type="match status" value="1"/>
</dbReference>
<keyword evidence="8" id="KW-1185">Reference proteome</keyword>
<dbReference type="Pfam" id="PF00743">
    <property type="entry name" value="FMO-like"/>
    <property type="match status" value="2"/>
</dbReference>
<dbReference type="InterPro" id="IPR000960">
    <property type="entry name" value="Flavin_mOase"/>
</dbReference>
<dbReference type="Proteomes" id="UP000777438">
    <property type="component" value="Unassembled WGS sequence"/>
</dbReference>
<dbReference type="InterPro" id="IPR020946">
    <property type="entry name" value="Flavin_mOase-like"/>
</dbReference>
<comment type="similarity">
    <text evidence="1">Belongs to the FMO family.</text>
</comment>
<gene>
    <name evidence="7" type="ORF">B0T10DRAFT_6515</name>
</gene>
<evidence type="ECO:0000313" key="8">
    <source>
        <dbReference type="Proteomes" id="UP000777438"/>
    </source>
</evidence>
<dbReference type="AlphaFoldDB" id="A0A9P9AZ12"/>
<evidence type="ECO:0000256" key="1">
    <source>
        <dbReference type="ARBA" id="ARBA00009183"/>
    </source>
</evidence>
<keyword evidence="2" id="KW-0285">Flavoprotein</keyword>
<feature type="transmembrane region" description="Helical" evidence="6">
    <location>
        <begin position="575"/>
        <end position="595"/>
    </location>
</feature>
<dbReference type="EMBL" id="JAGPYM010000001">
    <property type="protein sequence ID" value="KAH6899809.1"/>
    <property type="molecule type" value="Genomic_DNA"/>
</dbReference>
<keyword evidence="6" id="KW-0472">Membrane</keyword>
<evidence type="ECO:0000256" key="5">
    <source>
        <dbReference type="ARBA" id="ARBA00023002"/>
    </source>
</evidence>
<organism evidence="7 8">
    <name type="scientific">Thelonectria olida</name>
    <dbReference type="NCBI Taxonomy" id="1576542"/>
    <lineage>
        <taxon>Eukaryota</taxon>
        <taxon>Fungi</taxon>
        <taxon>Dikarya</taxon>
        <taxon>Ascomycota</taxon>
        <taxon>Pezizomycotina</taxon>
        <taxon>Sordariomycetes</taxon>
        <taxon>Hypocreomycetidae</taxon>
        <taxon>Hypocreales</taxon>
        <taxon>Nectriaceae</taxon>
        <taxon>Thelonectria</taxon>
    </lineage>
</organism>
<evidence type="ECO:0000313" key="7">
    <source>
        <dbReference type="EMBL" id="KAH6899809.1"/>
    </source>
</evidence>
<dbReference type="PRINTS" id="PR00370">
    <property type="entry name" value="FMOXYGENASE"/>
</dbReference>
<comment type="caution">
    <text evidence="7">The sequence shown here is derived from an EMBL/GenBank/DDBJ whole genome shotgun (WGS) entry which is preliminary data.</text>
</comment>
<sequence length="638" mass="72769">MRVAIIGGGPSGLVQAKVLLEAHTRFAIEPFEIKLFESYSKLGGIFFHHSYEDGELVSSKFITTFSDFRPRPDDPDFFSTDRYLEYLEDYASHFRLWPYINLSTTVKSVRRGDNGGHVVTYQKPDGDVVEWECDALAVCSGVHAVPHLPDIPGIERVPTVMHSSDFKTREQFGKDTTVLILGSGETGADLSYLAVTSDTKRVVLSHKDGWIGGPKRLPSQKPLPWLFGDEDYTYPQLPVDVSQVTLFDSMYVHPMVRDSMQIWNFYHFVALPAGCWICSGSSKGTDQWVGQIYGERFDVSRVFFNKAWQRIQHYCSYPYRPTTWPLGVRIRKFFFNTRLPPPPKKIIDVAPFPTHISEDGVAHFPRNGRPEADRIQKIEVKPDVVVYATGYVTSFPFLNTEDNAGKRPYPIAFDANVRQIWKSDDPTVGFIGFIRPGFGAIPPLAELQSMLFAMNLINRVPKPLSPDDEWHYRIIHKPDARVTYGVEHDSYAYQLAKDMDIAPSFTEILKIAFTTSKPWRLPYLWAAGASFNTKFRLRGPWKWEGAKDTMMGELWETISRREGMFGNIPLGIMPLMYLASINLYACLYSGFWGTLAKLRLARPIEHRIEPKIIFEELARRQEMEAQKAKMAMDVKAKA</sequence>
<evidence type="ECO:0000256" key="2">
    <source>
        <dbReference type="ARBA" id="ARBA00022630"/>
    </source>
</evidence>
<dbReference type="Gene3D" id="3.50.50.60">
    <property type="entry name" value="FAD/NAD(P)-binding domain"/>
    <property type="match status" value="2"/>
</dbReference>
<evidence type="ECO:0000256" key="4">
    <source>
        <dbReference type="ARBA" id="ARBA00022857"/>
    </source>
</evidence>
<keyword evidence="6" id="KW-1133">Transmembrane helix</keyword>
<proteinExistence type="inferred from homology"/>
<dbReference type="InterPro" id="IPR036188">
    <property type="entry name" value="FAD/NAD-bd_sf"/>
</dbReference>
<dbReference type="GO" id="GO:0050661">
    <property type="term" value="F:NADP binding"/>
    <property type="evidence" value="ECO:0007669"/>
    <property type="project" value="InterPro"/>
</dbReference>
<evidence type="ECO:0000256" key="3">
    <source>
        <dbReference type="ARBA" id="ARBA00022827"/>
    </source>
</evidence>
<keyword evidence="5" id="KW-0560">Oxidoreductase</keyword>
<keyword evidence="4" id="KW-0521">NADP</keyword>
<dbReference type="GO" id="GO:0004499">
    <property type="term" value="F:N,N-dimethylaniline monooxygenase activity"/>
    <property type="evidence" value="ECO:0007669"/>
    <property type="project" value="InterPro"/>
</dbReference>